<sequence>MNDSTTQDPPDRPDTSFVPQLDARQRAMLAEMGGGSFLNLEVYKKKKRVFFFIVSVKNGREAGRGRGEVSGGGGV</sequence>
<comment type="caution">
    <text evidence="1">The sequence shown here is derived from an EMBL/GenBank/DDBJ whole genome shotgun (WGS) entry which is preliminary data.</text>
</comment>
<evidence type="ECO:0000313" key="1">
    <source>
        <dbReference type="EMBL" id="NWF47758.1"/>
    </source>
</evidence>
<protein>
    <submittedName>
        <fullName evidence="1">Uncharacterized protein</fullName>
    </submittedName>
</protein>
<dbReference type="Proteomes" id="UP000545507">
    <property type="component" value="Unassembled WGS sequence"/>
</dbReference>
<reference evidence="1 2" key="1">
    <citation type="submission" date="2019-09" db="EMBL/GenBank/DDBJ databases">
        <title>Hydrogenophaga aromatica sp. nov., isolated from a para-xylene-degrading enrichment culture.</title>
        <authorList>
            <person name="Tancsics A."/>
            <person name="Banerjee S."/>
        </authorList>
    </citation>
    <scope>NUCLEOTIDE SEQUENCE [LARGE SCALE GENOMIC DNA]</scope>
    <source>
        <strain evidence="1 2">D2P1</strain>
    </source>
</reference>
<accession>A0A7Y8L019</accession>
<evidence type="ECO:0000313" key="2">
    <source>
        <dbReference type="Proteomes" id="UP000545507"/>
    </source>
</evidence>
<proteinExistence type="predicted"/>
<name>A0A7Y8L019_9BURK</name>
<keyword evidence="2" id="KW-1185">Reference proteome</keyword>
<gene>
    <name evidence="1" type="ORF">F3K02_21245</name>
</gene>
<dbReference type="AlphaFoldDB" id="A0A7Y8L019"/>
<dbReference type="EMBL" id="VYGV01000020">
    <property type="protein sequence ID" value="NWF47758.1"/>
    <property type="molecule type" value="Genomic_DNA"/>
</dbReference>
<organism evidence="1 2">
    <name type="scientific">Hydrogenophaga aromaticivorans</name>
    <dbReference type="NCBI Taxonomy" id="2610898"/>
    <lineage>
        <taxon>Bacteria</taxon>
        <taxon>Pseudomonadati</taxon>
        <taxon>Pseudomonadota</taxon>
        <taxon>Betaproteobacteria</taxon>
        <taxon>Burkholderiales</taxon>
        <taxon>Comamonadaceae</taxon>
        <taxon>Hydrogenophaga</taxon>
    </lineage>
</organism>
<dbReference type="RefSeq" id="WP_177137652.1">
    <property type="nucleotide sequence ID" value="NZ_VYGV01000020.1"/>
</dbReference>